<dbReference type="STRING" id="29529.SAMN04488122_2529"/>
<evidence type="ECO:0000256" key="1">
    <source>
        <dbReference type="ARBA" id="ARBA00004442"/>
    </source>
</evidence>
<dbReference type="Gene3D" id="1.25.40.390">
    <property type="match status" value="1"/>
</dbReference>
<evidence type="ECO:0000259" key="6">
    <source>
        <dbReference type="Pfam" id="PF07980"/>
    </source>
</evidence>
<feature type="domain" description="SusD-like N-terminal" evidence="7">
    <location>
        <begin position="20"/>
        <end position="225"/>
    </location>
</feature>
<dbReference type="RefSeq" id="WP_089895156.1">
    <property type="nucleotide sequence ID" value="NZ_FOJG01000001.1"/>
</dbReference>
<dbReference type="InterPro" id="IPR033985">
    <property type="entry name" value="SusD-like_N"/>
</dbReference>
<evidence type="ECO:0000256" key="5">
    <source>
        <dbReference type="ARBA" id="ARBA00023237"/>
    </source>
</evidence>
<evidence type="ECO:0000256" key="3">
    <source>
        <dbReference type="ARBA" id="ARBA00022729"/>
    </source>
</evidence>
<protein>
    <submittedName>
        <fullName evidence="8">SusD family protein</fullName>
    </submittedName>
</protein>
<sequence>MKSLHLYMITSLLLLSGCTKFLDIKPKDKFIPVTVADYENMLNSGTIVNYGDYFWDLLSDDAFLPEGEPGNLFSKQQLWGRKIYTFNSSPYEQGLTDFTWSEGYKRIFYFNSIINNIMDATEGTVENKKSVRAEALLGRAMEHLLMVNVYAQHYDANTAATQPGIPLALIADINAKFTRNTVKEVYDQVLSDANAAIADLPLKHKLTKFRASKAGGYALLSRAYLFMGDYANAQKYADLTLSLQHELANMNAYKITIPGPFPNVPGAPLGWTDIPDGQLNKETIVARHFLRPFGLGMDVCASPELTALFSSNDRRWMLYYADGWPPAPPFNYMSRYKVKLYLRGDYYSNYLNVPEVYLTRAECNARNNNLAAALDDVNTLRSNRITPEAYKAFTPADFNNDAEKVLRFVLEERRRELAFTGMRVIDLKRLNKETRFQKTIKHTAEGKNYELLPGSNNYVRQLWPSATVFNPDWPLNP</sequence>
<proteinExistence type="inferred from homology"/>
<dbReference type="OrthoDB" id="697229at2"/>
<keyword evidence="3" id="KW-0732">Signal</keyword>
<dbReference type="SUPFAM" id="SSF48452">
    <property type="entry name" value="TPR-like"/>
    <property type="match status" value="1"/>
</dbReference>
<organism evidence="8 9">
    <name type="scientific">Chitinophaga arvensicola</name>
    <dbReference type="NCBI Taxonomy" id="29529"/>
    <lineage>
        <taxon>Bacteria</taxon>
        <taxon>Pseudomonadati</taxon>
        <taxon>Bacteroidota</taxon>
        <taxon>Chitinophagia</taxon>
        <taxon>Chitinophagales</taxon>
        <taxon>Chitinophagaceae</taxon>
        <taxon>Chitinophaga</taxon>
    </lineage>
</organism>
<evidence type="ECO:0000256" key="4">
    <source>
        <dbReference type="ARBA" id="ARBA00023136"/>
    </source>
</evidence>
<dbReference type="Pfam" id="PF14322">
    <property type="entry name" value="SusD-like_3"/>
    <property type="match status" value="1"/>
</dbReference>
<dbReference type="Pfam" id="PF07980">
    <property type="entry name" value="SusD_RagB"/>
    <property type="match status" value="1"/>
</dbReference>
<reference evidence="9" key="1">
    <citation type="submission" date="2016-10" db="EMBL/GenBank/DDBJ databases">
        <authorList>
            <person name="Varghese N."/>
            <person name="Submissions S."/>
        </authorList>
    </citation>
    <scope>NUCLEOTIDE SEQUENCE [LARGE SCALE GENOMIC DNA]</scope>
    <source>
        <strain evidence="9">DSM 3695</strain>
    </source>
</reference>
<gene>
    <name evidence="8" type="ORF">SAMN04488122_2529</name>
</gene>
<dbReference type="EMBL" id="FOJG01000001">
    <property type="protein sequence ID" value="SEW37624.1"/>
    <property type="molecule type" value="Genomic_DNA"/>
</dbReference>
<evidence type="ECO:0000256" key="2">
    <source>
        <dbReference type="ARBA" id="ARBA00006275"/>
    </source>
</evidence>
<comment type="similarity">
    <text evidence="2">Belongs to the SusD family.</text>
</comment>
<accession>A0A1I0RA22</accession>
<dbReference type="GO" id="GO:0009279">
    <property type="term" value="C:cell outer membrane"/>
    <property type="evidence" value="ECO:0007669"/>
    <property type="project" value="UniProtKB-SubCell"/>
</dbReference>
<dbReference type="InterPro" id="IPR011990">
    <property type="entry name" value="TPR-like_helical_dom_sf"/>
</dbReference>
<feature type="domain" description="RagB/SusD" evidence="6">
    <location>
        <begin position="355"/>
        <end position="442"/>
    </location>
</feature>
<evidence type="ECO:0000313" key="8">
    <source>
        <dbReference type="EMBL" id="SEW37624.1"/>
    </source>
</evidence>
<dbReference type="PROSITE" id="PS51257">
    <property type="entry name" value="PROKAR_LIPOPROTEIN"/>
    <property type="match status" value="1"/>
</dbReference>
<evidence type="ECO:0000313" key="9">
    <source>
        <dbReference type="Proteomes" id="UP000199310"/>
    </source>
</evidence>
<dbReference type="InterPro" id="IPR012944">
    <property type="entry name" value="SusD_RagB_dom"/>
</dbReference>
<dbReference type="Proteomes" id="UP000199310">
    <property type="component" value="Unassembled WGS sequence"/>
</dbReference>
<name>A0A1I0RA22_9BACT</name>
<keyword evidence="9" id="KW-1185">Reference proteome</keyword>
<comment type="subcellular location">
    <subcellularLocation>
        <location evidence="1">Cell outer membrane</location>
    </subcellularLocation>
</comment>
<keyword evidence="4" id="KW-0472">Membrane</keyword>
<evidence type="ECO:0000259" key="7">
    <source>
        <dbReference type="Pfam" id="PF14322"/>
    </source>
</evidence>
<keyword evidence="5" id="KW-0998">Cell outer membrane</keyword>
<dbReference type="AlphaFoldDB" id="A0A1I0RA22"/>